<gene>
    <name evidence="1" type="ORF">EET67_04785</name>
</gene>
<evidence type="ECO:0000313" key="1">
    <source>
        <dbReference type="EMBL" id="RUM98962.1"/>
    </source>
</evidence>
<evidence type="ECO:0000313" key="2">
    <source>
        <dbReference type="Proteomes" id="UP000281647"/>
    </source>
</evidence>
<dbReference type="Proteomes" id="UP000281647">
    <property type="component" value="Unassembled WGS sequence"/>
</dbReference>
<protein>
    <submittedName>
        <fullName evidence="1">Uncharacterized protein</fullName>
    </submittedName>
</protein>
<dbReference type="RefSeq" id="WP_128624465.1">
    <property type="nucleotide sequence ID" value="NZ_ML133508.1"/>
</dbReference>
<dbReference type="AlphaFoldDB" id="A0A432V9V5"/>
<keyword evidence="2" id="KW-1185">Reference proteome</keyword>
<dbReference type="EMBL" id="RKST01000003">
    <property type="protein sequence ID" value="RUM98962.1"/>
    <property type="molecule type" value="Genomic_DNA"/>
</dbReference>
<name>A0A432V9V5_9HYPH</name>
<comment type="caution">
    <text evidence="1">The sequence shown here is derived from an EMBL/GenBank/DDBJ whole genome shotgun (WGS) entry which is preliminary data.</text>
</comment>
<proteinExistence type="predicted"/>
<reference evidence="1 2" key="1">
    <citation type="submission" date="2018-11" db="EMBL/GenBank/DDBJ databases">
        <title>Pseudaminobacter arsenicus sp. nov., an arsenic-resistant bacterium isolated from arsenic-rich aquifers.</title>
        <authorList>
            <person name="Mu Y."/>
        </authorList>
    </citation>
    <scope>NUCLEOTIDE SEQUENCE [LARGE SCALE GENOMIC DNA]</scope>
    <source>
        <strain evidence="1 2">CB3</strain>
    </source>
</reference>
<dbReference type="OrthoDB" id="8088613at2"/>
<sequence length="69" mass="7590">MTRLALLERLKEVQQMPRYAGRDITTISAVLSNEALAKHVGVCEEAAGVTPMFARRAGKEAEQAHPDRV</sequence>
<accession>A0A432V9V5</accession>
<organism evidence="1 2">
    <name type="scientific">Borborobacter arsenicus</name>
    <dbReference type="NCBI Taxonomy" id="1851146"/>
    <lineage>
        <taxon>Bacteria</taxon>
        <taxon>Pseudomonadati</taxon>
        <taxon>Pseudomonadota</taxon>
        <taxon>Alphaproteobacteria</taxon>
        <taxon>Hyphomicrobiales</taxon>
        <taxon>Phyllobacteriaceae</taxon>
        <taxon>Borborobacter</taxon>
    </lineage>
</organism>